<dbReference type="Proteomes" id="UP001329505">
    <property type="component" value="Unassembled WGS sequence"/>
</dbReference>
<evidence type="ECO:0000313" key="1">
    <source>
        <dbReference type="EMBL" id="MEE1883384.1"/>
    </source>
</evidence>
<evidence type="ECO:0000313" key="2">
    <source>
        <dbReference type="Proteomes" id="UP001329505"/>
    </source>
</evidence>
<proteinExistence type="predicted"/>
<gene>
    <name evidence="1" type="ORF">V0R55_24780</name>
</gene>
<sequence length="79" mass="8647">MSTPAPRNTLPNRRAVVSRRLIGHSTYATLDCGHEKHEREKTAILNATEVVPGETLTCFDCAMGIPTPAEVEAWRAKTA</sequence>
<organism evidence="1 2">
    <name type="scientific">Pseudomonas soli</name>
    <dbReference type="NCBI Taxonomy" id="1306993"/>
    <lineage>
        <taxon>Bacteria</taxon>
        <taxon>Pseudomonadati</taxon>
        <taxon>Pseudomonadota</taxon>
        <taxon>Gammaproteobacteria</taxon>
        <taxon>Pseudomonadales</taxon>
        <taxon>Pseudomonadaceae</taxon>
        <taxon>Pseudomonas</taxon>
    </lineage>
</organism>
<dbReference type="EMBL" id="JAZDQQ010000032">
    <property type="protein sequence ID" value="MEE1883384.1"/>
    <property type="molecule type" value="Genomic_DNA"/>
</dbReference>
<keyword evidence="2" id="KW-1185">Reference proteome</keyword>
<protein>
    <submittedName>
        <fullName evidence="1">Uncharacterized protein</fullName>
    </submittedName>
</protein>
<dbReference type="RefSeq" id="WP_330126561.1">
    <property type="nucleotide sequence ID" value="NZ_JAZDQQ010000032.1"/>
</dbReference>
<comment type="caution">
    <text evidence="1">The sequence shown here is derived from an EMBL/GenBank/DDBJ whole genome shotgun (WGS) entry which is preliminary data.</text>
</comment>
<accession>A0ABU7GWJ3</accession>
<name>A0ABU7GWJ3_9PSED</name>
<reference evidence="1 2" key="1">
    <citation type="submission" date="2024-01" db="EMBL/GenBank/DDBJ databases">
        <title>Unpublished Manusciprt.</title>
        <authorList>
            <person name="Duman M."/>
            <person name="Valdes E.G."/>
            <person name="Ajmi N."/>
            <person name="Altun S."/>
            <person name="Saticioglu I.B."/>
        </authorList>
    </citation>
    <scope>NUCLEOTIDE SEQUENCE [LARGE SCALE GENOMIC DNA]</scope>
    <source>
        <strain evidence="1 2">139P</strain>
    </source>
</reference>